<keyword evidence="2" id="KW-1185">Reference proteome</keyword>
<evidence type="ECO:0008006" key="3">
    <source>
        <dbReference type="Google" id="ProtNLM"/>
    </source>
</evidence>
<evidence type="ECO:0000313" key="1">
    <source>
        <dbReference type="EMBL" id="ARN83406.1"/>
    </source>
</evidence>
<dbReference type="SUPFAM" id="SSF56112">
    <property type="entry name" value="Protein kinase-like (PK-like)"/>
    <property type="match status" value="1"/>
</dbReference>
<dbReference type="KEGG" id="mbry:B1812_05075"/>
<sequence length="301" mass="33492">MSFVFIAEAKTYKLKKPVRFSFLDFSTLKLREAMCREELRLNRRLAPDVYLDVCALVQSSAGALAIGGAGVIVDWLIEMKSLPERQMLDVMIAEGRVSAHEVDLLAQKLADFYLKAQVSTIAAAGYAERFFREQQINREVLTARAFHLDHGRSSLVLDRLDARLSIDRARLEERVRAHGVVDGHGDLRPEHVNFSDGIAIFDSLEFNAELRQVDPFDEIAFLGVECALLGAPKIGPMLAEAVAQRLGVCVPKQLMPLYAAWRAVLRARLAVAHLLDSSPRTPEKWEPLAGRYLAIAEAALA</sequence>
<organism evidence="1 2">
    <name type="scientific">Methylocystis bryophila</name>
    <dbReference type="NCBI Taxonomy" id="655015"/>
    <lineage>
        <taxon>Bacteria</taxon>
        <taxon>Pseudomonadati</taxon>
        <taxon>Pseudomonadota</taxon>
        <taxon>Alphaproteobacteria</taxon>
        <taxon>Hyphomicrobiales</taxon>
        <taxon>Methylocystaceae</taxon>
        <taxon>Methylocystis</taxon>
    </lineage>
</organism>
<accession>A0A1W6N0T3</accession>
<dbReference type="Proteomes" id="UP000193978">
    <property type="component" value="Chromosome"/>
</dbReference>
<dbReference type="EMBL" id="CP019948">
    <property type="protein sequence ID" value="ARN83406.1"/>
    <property type="molecule type" value="Genomic_DNA"/>
</dbReference>
<evidence type="ECO:0000313" key="2">
    <source>
        <dbReference type="Proteomes" id="UP000193978"/>
    </source>
</evidence>
<dbReference type="AlphaFoldDB" id="A0A1W6N0T3"/>
<proteinExistence type="predicted"/>
<dbReference type="OrthoDB" id="9810277at2"/>
<dbReference type="InterPro" id="IPR011009">
    <property type="entry name" value="Kinase-like_dom_sf"/>
</dbReference>
<dbReference type="STRING" id="655015.B1812_05075"/>
<gene>
    <name evidence="1" type="ORF">B1812_05075</name>
</gene>
<protein>
    <recommendedName>
        <fullName evidence="3">Aminoglycoside phosphotransferase domain-containing protein</fullName>
    </recommendedName>
</protein>
<name>A0A1W6N0T3_9HYPH</name>
<reference evidence="1 2" key="1">
    <citation type="submission" date="2017-02" db="EMBL/GenBank/DDBJ databases">
        <authorList>
            <person name="Peterson S.W."/>
        </authorList>
    </citation>
    <scope>NUCLEOTIDE SEQUENCE [LARGE SCALE GENOMIC DNA]</scope>
    <source>
        <strain evidence="1 2">S285</strain>
    </source>
</reference>